<evidence type="ECO:0000256" key="5">
    <source>
        <dbReference type="ARBA" id="ARBA00023136"/>
    </source>
</evidence>
<feature type="transmembrane region" description="Helical" evidence="7">
    <location>
        <begin position="370"/>
        <end position="388"/>
    </location>
</feature>
<comment type="subcellular location">
    <subcellularLocation>
        <location evidence="1">Membrane</location>
        <topology evidence="1">Multi-pass membrane protein</topology>
    </subcellularLocation>
</comment>
<evidence type="ECO:0000256" key="4">
    <source>
        <dbReference type="ARBA" id="ARBA00022989"/>
    </source>
</evidence>
<feature type="domain" description="Major facilitator superfamily associated" evidence="8">
    <location>
        <begin position="59"/>
        <end position="568"/>
    </location>
</feature>
<dbReference type="AlphaFoldDB" id="A0A1D1VT53"/>
<dbReference type="Pfam" id="PF12832">
    <property type="entry name" value="MFS_1_like"/>
    <property type="match status" value="1"/>
</dbReference>
<evidence type="ECO:0000259" key="8">
    <source>
        <dbReference type="Pfam" id="PF12832"/>
    </source>
</evidence>
<dbReference type="SUPFAM" id="SSF103473">
    <property type="entry name" value="MFS general substrate transporter"/>
    <property type="match status" value="1"/>
</dbReference>
<organism evidence="9 10">
    <name type="scientific">Ramazzottius varieornatus</name>
    <name type="common">Water bear</name>
    <name type="synonym">Tardigrade</name>
    <dbReference type="NCBI Taxonomy" id="947166"/>
    <lineage>
        <taxon>Eukaryota</taxon>
        <taxon>Metazoa</taxon>
        <taxon>Ecdysozoa</taxon>
        <taxon>Tardigrada</taxon>
        <taxon>Eutardigrada</taxon>
        <taxon>Parachela</taxon>
        <taxon>Hypsibioidea</taxon>
        <taxon>Ramazzottiidae</taxon>
        <taxon>Ramazzottius</taxon>
    </lineage>
</organism>
<gene>
    <name evidence="9" type="primary">RvY_14961-1</name>
    <name evidence="9" type="synonym">RvY_14961.1</name>
    <name evidence="9" type="ORF">RvY_14961</name>
</gene>
<dbReference type="OrthoDB" id="10061976at2759"/>
<evidence type="ECO:0000313" key="10">
    <source>
        <dbReference type="Proteomes" id="UP000186922"/>
    </source>
</evidence>
<keyword evidence="4 7" id="KW-1133">Transmembrane helix</keyword>
<dbReference type="InterPro" id="IPR024989">
    <property type="entry name" value="MFS_assoc_dom"/>
</dbReference>
<dbReference type="PANTHER" id="PTHR16172:SF41">
    <property type="entry name" value="MAJOR FACILITATOR SUPERFAMILY DOMAIN-CONTAINING PROTEIN 6-LIKE"/>
    <property type="match status" value="1"/>
</dbReference>
<keyword evidence="5 7" id="KW-0472">Membrane</keyword>
<feature type="region of interest" description="Disordered" evidence="6">
    <location>
        <begin position="676"/>
        <end position="713"/>
    </location>
</feature>
<feature type="compositionally biased region" description="Polar residues" evidence="6">
    <location>
        <begin position="19"/>
        <end position="30"/>
    </location>
</feature>
<comment type="similarity">
    <text evidence="2">Belongs to the major facilitator superfamily. MFSD6 family.</text>
</comment>
<evidence type="ECO:0000256" key="1">
    <source>
        <dbReference type="ARBA" id="ARBA00004141"/>
    </source>
</evidence>
<evidence type="ECO:0000256" key="6">
    <source>
        <dbReference type="SAM" id="MobiDB-lite"/>
    </source>
</evidence>
<accession>A0A1D1VT53</accession>
<feature type="transmembrane region" description="Helical" evidence="7">
    <location>
        <begin position="125"/>
        <end position="146"/>
    </location>
</feature>
<evidence type="ECO:0000256" key="7">
    <source>
        <dbReference type="SAM" id="Phobius"/>
    </source>
</evidence>
<proteinExistence type="inferred from homology"/>
<dbReference type="STRING" id="947166.A0A1D1VT53"/>
<feature type="transmembrane region" description="Helical" evidence="7">
    <location>
        <begin position="409"/>
        <end position="429"/>
    </location>
</feature>
<name>A0A1D1VT53_RAMVA</name>
<feature type="transmembrane region" description="Helical" evidence="7">
    <location>
        <begin position="59"/>
        <end position="79"/>
    </location>
</feature>
<dbReference type="Gene3D" id="1.20.1250.20">
    <property type="entry name" value="MFS general substrate transporter like domains"/>
    <property type="match status" value="3"/>
</dbReference>
<reference evidence="9 10" key="1">
    <citation type="journal article" date="2016" name="Nat. Commun.">
        <title>Extremotolerant tardigrade genome and improved radiotolerance of human cultured cells by tardigrade-unique protein.</title>
        <authorList>
            <person name="Hashimoto T."/>
            <person name="Horikawa D.D."/>
            <person name="Saito Y."/>
            <person name="Kuwahara H."/>
            <person name="Kozuka-Hata H."/>
            <person name="Shin-I T."/>
            <person name="Minakuchi Y."/>
            <person name="Ohishi K."/>
            <person name="Motoyama A."/>
            <person name="Aizu T."/>
            <person name="Enomoto A."/>
            <person name="Kondo K."/>
            <person name="Tanaka S."/>
            <person name="Hara Y."/>
            <person name="Koshikawa S."/>
            <person name="Sagara H."/>
            <person name="Miura T."/>
            <person name="Yokobori S."/>
            <person name="Miyagawa K."/>
            <person name="Suzuki Y."/>
            <person name="Kubo T."/>
            <person name="Oyama M."/>
            <person name="Kohara Y."/>
            <person name="Fujiyama A."/>
            <person name="Arakawa K."/>
            <person name="Katayama T."/>
            <person name="Toyoda A."/>
            <person name="Kunieda T."/>
        </authorList>
    </citation>
    <scope>NUCLEOTIDE SEQUENCE [LARGE SCALE GENOMIC DNA]</scope>
    <source>
        <strain evidence="9 10">YOKOZUNA-1</strain>
    </source>
</reference>
<feature type="transmembrane region" description="Helical" evidence="7">
    <location>
        <begin position="94"/>
        <end position="113"/>
    </location>
</feature>
<evidence type="ECO:0000256" key="3">
    <source>
        <dbReference type="ARBA" id="ARBA00022692"/>
    </source>
</evidence>
<keyword evidence="10" id="KW-1185">Reference proteome</keyword>
<protein>
    <recommendedName>
        <fullName evidence="8">Major facilitator superfamily associated domain-containing protein</fullName>
    </recommendedName>
</protein>
<dbReference type="PANTHER" id="PTHR16172">
    <property type="entry name" value="MAJOR FACILITATOR SUPERFAMILY DOMAIN-CONTAINING PROTEIN 6-LIKE"/>
    <property type="match status" value="1"/>
</dbReference>
<evidence type="ECO:0000313" key="9">
    <source>
        <dbReference type="EMBL" id="GAV04727.1"/>
    </source>
</evidence>
<dbReference type="GO" id="GO:0016020">
    <property type="term" value="C:membrane"/>
    <property type="evidence" value="ECO:0007669"/>
    <property type="project" value="UniProtKB-SubCell"/>
</dbReference>
<feature type="region of interest" description="Disordered" evidence="6">
    <location>
        <begin position="1"/>
        <end position="36"/>
    </location>
</feature>
<dbReference type="Proteomes" id="UP000186922">
    <property type="component" value="Unassembled WGS sequence"/>
</dbReference>
<evidence type="ECO:0000256" key="2">
    <source>
        <dbReference type="ARBA" id="ARBA00005241"/>
    </source>
</evidence>
<feature type="transmembrane region" description="Helical" evidence="7">
    <location>
        <begin position="337"/>
        <end position="358"/>
    </location>
</feature>
<comment type="caution">
    <text evidence="9">The sequence shown here is derived from an EMBL/GenBank/DDBJ whole genome shotgun (WGS) entry which is preliminary data.</text>
</comment>
<feature type="transmembrane region" description="Helical" evidence="7">
    <location>
        <begin position="296"/>
        <end position="317"/>
    </location>
</feature>
<feature type="transmembrane region" description="Helical" evidence="7">
    <location>
        <begin position="565"/>
        <end position="588"/>
    </location>
</feature>
<dbReference type="InterPro" id="IPR051717">
    <property type="entry name" value="MFS_MFSD6"/>
</dbReference>
<feature type="transmembrane region" description="Helical" evidence="7">
    <location>
        <begin position="477"/>
        <end position="495"/>
    </location>
</feature>
<dbReference type="InterPro" id="IPR036259">
    <property type="entry name" value="MFS_trans_sf"/>
</dbReference>
<dbReference type="EMBL" id="BDGG01000011">
    <property type="protein sequence ID" value="GAV04727.1"/>
    <property type="molecule type" value="Genomic_DNA"/>
</dbReference>
<feature type="transmembrane region" description="Helical" evidence="7">
    <location>
        <begin position="445"/>
        <end position="465"/>
    </location>
</feature>
<keyword evidence="3 7" id="KW-0812">Transmembrane</keyword>
<sequence>MTSVPDSGKNRQPPHNGRNGHSAQGKSTNGLKPGEGKVVGSDPPELSWIQYLKPNRKLVLLKIFMLFYYGGFSALYPYLVIHMRSLGITVAQTGLMYTIYPLCVCIGGPLAGVIGDKSGRYKLTLIIFLVASIFLHTLLCFAVPAFKIHTDRFNESLSNVDVTFFNDGSLSFFTPLSPNATVTACPTANITSGLYLDNCQWSCPAAQNDSLMCFHSPDDNCSPWESFKTDLLGSLNLTKVVRNRAEWNLIESNELRLSWNATSMADCVFSCSGRTEGNLQLPCSTQRTEGHQLTTFGIYLAIRLACGTAINLAFTLIDASLIQMVEDYNGDIGINRAFAYVGFCIVPPLSGLLIDYASQLTPGFVDYRPAFYIFAVSISISVLILCFMELKVRPPAQNVMRNAAKLLRYPRVLAFVAIFSIIGVAWGFLETFLFWLLEDLKVPKWLLGFTNTVGGLAGVPFAMLATTIIKYTGYTKIFIFGLFVFGLRFIGYSVVNNIAWVLPLECLEAFTSSLPMTAASIYASTFSADLLATLQGVNAALHFGIGRGAGSLAGGLMIDKMGTRAAFRIFGFVCMAYAFIHALLHCTWLRKLPKPRRNDSVVRPTITLTAQDENDVKEEILFVGSADEETDPDTVQPVKKPLKDSTLSLVIPMNMESWGSFLHIDAGSKLRPAAQVRRRAGTATGAALLPHSPNLEEQRRKSRHHSVSGTSYI</sequence>